<proteinExistence type="predicted"/>
<dbReference type="AlphaFoldDB" id="A0A660LE02"/>
<name>A0A660LE02_9ACTN</name>
<dbReference type="OrthoDB" id="9801841at2"/>
<dbReference type="SUPFAM" id="SSF81606">
    <property type="entry name" value="PP2C-like"/>
    <property type="match status" value="1"/>
</dbReference>
<keyword evidence="5" id="KW-1185">Reference proteome</keyword>
<organism evidence="4 5">
    <name type="scientific">Solirubrobacter pauli</name>
    <dbReference type="NCBI Taxonomy" id="166793"/>
    <lineage>
        <taxon>Bacteria</taxon>
        <taxon>Bacillati</taxon>
        <taxon>Actinomycetota</taxon>
        <taxon>Thermoleophilia</taxon>
        <taxon>Solirubrobacterales</taxon>
        <taxon>Solirubrobacteraceae</taxon>
        <taxon>Solirubrobacter</taxon>
    </lineage>
</organism>
<dbReference type="EMBL" id="RBIL01000001">
    <property type="protein sequence ID" value="RKQ92425.1"/>
    <property type="molecule type" value="Genomic_DNA"/>
</dbReference>
<comment type="caution">
    <text evidence="4">The sequence shown here is derived from an EMBL/GenBank/DDBJ whole genome shotgun (WGS) entry which is preliminary data.</text>
</comment>
<feature type="domain" description="PPM-type phosphatase" evidence="3">
    <location>
        <begin position="6"/>
        <end position="236"/>
    </location>
</feature>
<evidence type="ECO:0000256" key="1">
    <source>
        <dbReference type="SAM" id="MobiDB-lite"/>
    </source>
</evidence>
<dbReference type="InterPro" id="IPR015655">
    <property type="entry name" value="PP2C"/>
</dbReference>
<dbReference type="Proteomes" id="UP000278962">
    <property type="component" value="Unassembled WGS sequence"/>
</dbReference>
<protein>
    <submittedName>
        <fullName evidence="4">Protein phosphatase</fullName>
    </submittedName>
</protein>
<dbReference type="CDD" id="cd00143">
    <property type="entry name" value="PP2Cc"/>
    <property type="match status" value="1"/>
</dbReference>
<gene>
    <name evidence="4" type="ORF">C8N24_2271</name>
</gene>
<dbReference type="Pfam" id="PF13672">
    <property type="entry name" value="PP2C_2"/>
    <property type="match status" value="1"/>
</dbReference>
<dbReference type="InterPro" id="IPR001932">
    <property type="entry name" value="PPM-type_phosphatase-like_dom"/>
</dbReference>
<feature type="region of interest" description="Disordered" evidence="1">
    <location>
        <begin position="269"/>
        <end position="292"/>
    </location>
</feature>
<dbReference type="PANTHER" id="PTHR47992">
    <property type="entry name" value="PROTEIN PHOSPHATASE"/>
    <property type="match status" value="1"/>
</dbReference>
<dbReference type="PROSITE" id="PS51746">
    <property type="entry name" value="PPM_2"/>
    <property type="match status" value="1"/>
</dbReference>
<evidence type="ECO:0000256" key="2">
    <source>
        <dbReference type="SAM" id="Phobius"/>
    </source>
</evidence>
<keyword evidence="2" id="KW-0472">Membrane</keyword>
<feature type="compositionally biased region" description="Basic and acidic residues" evidence="1">
    <location>
        <begin position="323"/>
        <end position="335"/>
    </location>
</feature>
<dbReference type="GO" id="GO:0004722">
    <property type="term" value="F:protein serine/threonine phosphatase activity"/>
    <property type="evidence" value="ECO:0007669"/>
    <property type="project" value="InterPro"/>
</dbReference>
<dbReference type="NCBIfam" id="NF033484">
    <property type="entry name" value="Stp1_PP2C_phos"/>
    <property type="match status" value="1"/>
</dbReference>
<feature type="transmembrane region" description="Helical" evidence="2">
    <location>
        <begin position="346"/>
        <end position="364"/>
    </location>
</feature>
<dbReference type="SMART" id="SM00332">
    <property type="entry name" value="PP2Cc"/>
    <property type="match status" value="1"/>
</dbReference>
<reference evidence="4 5" key="1">
    <citation type="submission" date="2018-10" db="EMBL/GenBank/DDBJ databases">
        <title>Genomic Encyclopedia of Archaeal and Bacterial Type Strains, Phase II (KMG-II): from individual species to whole genera.</title>
        <authorList>
            <person name="Goeker M."/>
        </authorList>
    </citation>
    <scope>NUCLEOTIDE SEQUENCE [LARGE SCALE GENOMIC DNA]</scope>
    <source>
        <strain evidence="4 5">DSM 14954</strain>
    </source>
</reference>
<dbReference type="InterPro" id="IPR036457">
    <property type="entry name" value="PPM-type-like_dom_sf"/>
</dbReference>
<dbReference type="Gene3D" id="3.60.40.10">
    <property type="entry name" value="PPM-type phosphatase domain"/>
    <property type="match status" value="1"/>
</dbReference>
<feature type="region of interest" description="Disordered" evidence="1">
    <location>
        <begin position="309"/>
        <end position="338"/>
    </location>
</feature>
<keyword evidence="2" id="KW-1133">Transmembrane helix</keyword>
<dbReference type="SMART" id="SM00331">
    <property type="entry name" value="PP2C_SIG"/>
    <property type="match status" value="1"/>
</dbReference>
<sequence>MLRIAEHWHGSDLGLQRTGNEDNYFVRAPLFVVADGMGGAQAGEVASEMAVESFAPGLPDGGSPGEGLRRIIEEANRSIHERSRTQSGRHGMGTTVTAAYVGESTVTVAHVGDSRCYLLRDGELRRITKDHSLVQELIDREKLTEEQAETHPQRSVITRALGPEPSVQVDVFEEPARAGDLFMVCSDGLTAMVREPELKALLADQERSLTDLGRALIAAANDAGGRDNITIILFRIEEVAVGGSTLDQPTEAYEIPHDGETNEYQTFTGEAVSEPRQGVSRPTGHTRTGDEAVAREAAYRASGTVALSAVRPRAQPIDEEEEERPHAPPRREPASKRRRLRLFSPGKLIVLGCLVGLLAAFWLATRQVYFVGVDETRGEVTLYHGLPYDLPLGIELYQPVRHSGVTIQSVPTARRTTFTDHKLRSKDDAESLVKDLEDGKIS</sequence>
<dbReference type="RefSeq" id="WP_121250122.1">
    <property type="nucleotide sequence ID" value="NZ_RBIL01000001.1"/>
</dbReference>
<evidence type="ECO:0000313" key="4">
    <source>
        <dbReference type="EMBL" id="RKQ92425.1"/>
    </source>
</evidence>
<keyword evidence="2" id="KW-0812">Transmembrane</keyword>
<accession>A0A660LE02</accession>
<evidence type="ECO:0000313" key="5">
    <source>
        <dbReference type="Proteomes" id="UP000278962"/>
    </source>
</evidence>
<evidence type="ECO:0000259" key="3">
    <source>
        <dbReference type="PROSITE" id="PS51746"/>
    </source>
</evidence>